<evidence type="ECO:0000313" key="4">
    <source>
        <dbReference type="Proteomes" id="UP000825066"/>
    </source>
</evidence>
<feature type="chain" id="PRO_5045594175" evidence="2">
    <location>
        <begin position="22"/>
        <end position="295"/>
    </location>
</feature>
<organism evidence="3 4">
    <name type="scientific">Stenotrophomonas pavanii</name>
    <dbReference type="NCBI Taxonomy" id="487698"/>
    <lineage>
        <taxon>Bacteria</taxon>
        <taxon>Pseudomonadati</taxon>
        <taxon>Pseudomonadota</taxon>
        <taxon>Gammaproteobacteria</taxon>
        <taxon>Lysobacterales</taxon>
        <taxon>Lysobacteraceae</taxon>
        <taxon>Stenotrophomonas</taxon>
    </lineage>
</organism>
<dbReference type="Proteomes" id="UP000825066">
    <property type="component" value="Chromosome"/>
</dbReference>
<accession>A0ABN6GW98</accession>
<keyword evidence="4" id="KW-1185">Reference proteome</keyword>
<reference evidence="3 4" key="1">
    <citation type="submission" date="2021-05" db="EMBL/GenBank/DDBJ databases">
        <title>Complete Genome Sequence of Stenotrophomonas pavanii strain Y.</title>
        <authorList>
            <person name="Dohra H."/>
            <person name="Mohad Din A.R.J."/>
            <person name="Suzuki K."/>
            <person name="Fatma A."/>
            <person name="Honjyo M."/>
            <person name="Nishimura T."/>
            <person name="Moriuch R."/>
            <person name="Masuda K."/>
            <person name="Minoura A."/>
            <person name="Tashiro Y."/>
            <person name="Futamata H."/>
        </authorList>
    </citation>
    <scope>NUCLEOTIDE SEQUENCE [LARGE SCALE GENOMIC DNA]</scope>
    <source>
        <strain evidence="4">Y</strain>
    </source>
</reference>
<evidence type="ECO:0000313" key="3">
    <source>
        <dbReference type="EMBL" id="BCX45401.1"/>
    </source>
</evidence>
<evidence type="ECO:0000256" key="2">
    <source>
        <dbReference type="SAM" id="SignalP"/>
    </source>
</evidence>
<sequence>MKATTARLQAAIIALVFFSFAGESEAGGLIECNNCVSPKSVALQSGSGLTVIIDFEKAQLTAFDVEYDREMRKWRALPTPVPSQIQMAFLRIVESVSGVSDQPSHAFPDAGGGAMVPLHPDNPGNSNGMRFPESYKSSDAFEIVSSATMRTRLGQYLALEIAGANTSNPAWNSFALSIQQFSLNWASIKGGGSVNIVITWRDGSKTLYRITPDNVAEAKYQKGESRDGTGNKVPDETIADPVTAPSYAGQYYFRHDGDVDKWVRTAQMYGVPVQRGSSSRISCSWDGRTVYCQQY</sequence>
<dbReference type="GeneID" id="93708696"/>
<feature type="region of interest" description="Disordered" evidence="1">
    <location>
        <begin position="220"/>
        <end position="241"/>
    </location>
</feature>
<gene>
    <name evidence="3" type="ORF">STNY_R36210</name>
</gene>
<name>A0ABN6GW98_9GAMM</name>
<keyword evidence="2" id="KW-0732">Signal</keyword>
<feature type="signal peptide" evidence="2">
    <location>
        <begin position="1"/>
        <end position="21"/>
    </location>
</feature>
<protein>
    <submittedName>
        <fullName evidence="3">Uncharacterized protein</fullName>
    </submittedName>
</protein>
<dbReference type="RefSeq" id="WP_130768659.1">
    <property type="nucleotide sequence ID" value="NZ_AP024684.1"/>
</dbReference>
<proteinExistence type="predicted"/>
<evidence type="ECO:0000256" key="1">
    <source>
        <dbReference type="SAM" id="MobiDB-lite"/>
    </source>
</evidence>
<dbReference type="EMBL" id="AP024684">
    <property type="protein sequence ID" value="BCX45401.1"/>
    <property type="molecule type" value="Genomic_DNA"/>
</dbReference>
<feature type="compositionally biased region" description="Basic and acidic residues" evidence="1">
    <location>
        <begin position="220"/>
        <end position="235"/>
    </location>
</feature>